<dbReference type="AlphaFoldDB" id="A0A7J0BJK1"/>
<evidence type="ECO:0000313" key="2">
    <source>
        <dbReference type="Proteomes" id="UP000503840"/>
    </source>
</evidence>
<gene>
    <name evidence="1" type="ORF">DSM101010T_23280</name>
</gene>
<sequence>MIKVCHGKAAAKALLQAAKNDEQGGGITSARAGDKKPLARERFSGKAHALADELLDMQTKTRLSWCQLAQCGGEMGGWLCAHVVYPHVVSV</sequence>
<keyword evidence="2" id="KW-1185">Reference proteome</keyword>
<dbReference type="EMBL" id="BLVO01000013">
    <property type="protein sequence ID" value="GFM33963.1"/>
    <property type="molecule type" value="Genomic_DNA"/>
</dbReference>
<proteinExistence type="predicted"/>
<reference evidence="1 2" key="1">
    <citation type="submission" date="2020-05" db="EMBL/GenBank/DDBJ databases">
        <title>Draft genome sequence of Desulfovibrio sp. strain HN2T.</title>
        <authorList>
            <person name="Ueno A."/>
            <person name="Tamazawa S."/>
            <person name="Tamamura S."/>
            <person name="Murakami T."/>
            <person name="Kiyama T."/>
            <person name="Inomata H."/>
            <person name="Amano Y."/>
            <person name="Miyakawa K."/>
            <person name="Tamaki H."/>
            <person name="Naganuma T."/>
            <person name="Kaneko K."/>
        </authorList>
    </citation>
    <scope>NUCLEOTIDE SEQUENCE [LARGE SCALE GENOMIC DNA]</scope>
    <source>
        <strain evidence="1 2">HN2</strain>
    </source>
</reference>
<protein>
    <submittedName>
        <fullName evidence="1">Uncharacterized protein</fullName>
    </submittedName>
</protein>
<dbReference type="Proteomes" id="UP000503840">
    <property type="component" value="Unassembled WGS sequence"/>
</dbReference>
<organism evidence="1 2">
    <name type="scientific">Desulfovibrio subterraneus</name>
    <dbReference type="NCBI Taxonomy" id="2718620"/>
    <lineage>
        <taxon>Bacteria</taxon>
        <taxon>Pseudomonadati</taxon>
        <taxon>Thermodesulfobacteriota</taxon>
        <taxon>Desulfovibrionia</taxon>
        <taxon>Desulfovibrionales</taxon>
        <taxon>Desulfovibrionaceae</taxon>
        <taxon>Desulfovibrio</taxon>
    </lineage>
</organism>
<accession>A0A7J0BJK1</accession>
<evidence type="ECO:0000313" key="1">
    <source>
        <dbReference type="EMBL" id="GFM33963.1"/>
    </source>
</evidence>
<name>A0A7J0BJK1_9BACT</name>
<comment type="caution">
    <text evidence="1">The sequence shown here is derived from an EMBL/GenBank/DDBJ whole genome shotgun (WGS) entry which is preliminary data.</text>
</comment>